<sequence>MSEHETIEKVKEKQGILSKIQNFFTLGYGTKEDLRELDKKLRDLYYIELRDLRHVWEDLYLAAMDANAAQSRDYKQVIQVLDRVTEKVRHADYGYAGLWDRKGHIRENELARVFNFDRDVGKELDGLKVSISKAKNEADAENWTTVSAEVKNVKHLLLAFEERWNERITKFRPLDM</sequence>
<evidence type="ECO:0000313" key="1">
    <source>
        <dbReference type="EMBL" id="KON33708.1"/>
    </source>
</evidence>
<protein>
    <submittedName>
        <fullName evidence="1">Uncharacterized protein</fullName>
    </submittedName>
</protein>
<accession>A0A0M0BYJ9</accession>
<dbReference type="AlphaFoldDB" id="A0A0M0BYJ9"/>
<comment type="caution">
    <text evidence="1">The sequence shown here is derived from an EMBL/GenBank/DDBJ whole genome shotgun (WGS) entry which is preliminary data.</text>
</comment>
<name>A0A0M0BYJ9_9ARCH</name>
<proteinExistence type="predicted"/>
<dbReference type="Proteomes" id="UP000037237">
    <property type="component" value="Unassembled WGS sequence"/>
</dbReference>
<organism evidence="1 2">
    <name type="scientific">miscellaneous Crenarchaeota group-1 archaeon SG8-32-1</name>
    <dbReference type="NCBI Taxonomy" id="1685124"/>
    <lineage>
        <taxon>Archaea</taxon>
        <taxon>Candidatus Bathyarchaeota</taxon>
        <taxon>MCG-1</taxon>
    </lineage>
</organism>
<evidence type="ECO:0000313" key="2">
    <source>
        <dbReference type="Proteomes" id="UP000037237"/>
    </source>
</evidence>
<dbReference type="EMBL" id="LFWU01000023">
    <property type="protein sequence ID" value="KON33708.1"/>
    <property type="molecule type" value="Genomic_DNA"/>
</dbReference>
<reference evidence="1 2" key="1">
    <citation type="submission" date="2015-06" db="EMBL/GenBank/DDBJ databases">
        <title>New insights into the roles of widespread benthic archaea in carbon and nitrogen cycling.</title>
        <authorList>
            <person name="Lazar C.S."/>
            <person name="Baker B.J."/>
            <person name="Seitz K.W."/>
            <person name="Hyde A.S."/>
            <person name="Dick G.J."/>
            <person name="Hinrichs K.-U."/>
            <person name="Teske A.P."/>
        </authorList>
    </citation>
    <scope>NUCLEOTIDE SEQUENCE [LARGE SCALE GENOMIC DNA]</scope>
    <source>
        <strain evidence="1">SG8-32-1</strain>
    </source>
</reference>
<gene>
    <name evidence="1" type="ORF">AC477_01240</name>
</gene>